<gene>
    <name evidence="1" type="ORF">MIND_01182800</name>
</gene>
<evidence type="ECO:0000313" key="1">
    <source>
        <dbReference type="EMBL" id="KAF7292838.1"/>
    </source>
</evidence>
<dbReference type="RefSeq" id="XP_037215266.1">
    <property type="nucleotide sequence ID" value="XM_037368340.1"/>
</dbReference>
<keyword evidence="2" id="KW-1185">Reference proteome</keyword>
<protein>
    <submittedName>
        <fullName evidence="1">Uncharacterized protein</fullName>
    </submittedName>
</protein>
<comment type="caution">
    <text evidence="1">The sequence shown here is derived from an EMBL/GenBank/DDBJ whole genome shotgun (WGS) entry which is preliminary data.</text>
</comment>
<organism evidence="1 2">
    <name type="scientific">Mycena indigotica</name>
    <dbReference type="NCBI Taxonomy" id="2126181"/>
    <lineage>
        <taxon>Eukaryota</taxon>
        <taxon>Fungi</taxon>
        <taxon>Dikarya</taxon>
        <taxon>Basidiomycota</taxon>
        <taxon>Agaricomycotina</taxon>
        <taxon>Agaricomycetes</taxon>
        <taxon>Agaricomycetidae</taxon>
        <taxon>Agaricales</taxon>
        <taxon>Marasmiineae</taxon>
        <taxon>Mycenaceae</taxon>
        <taxon>Mycena</taxon>
    </lineage>
</organism>
<proteinExistence type="predicted"/>
<sequence length="402" mass="45119">MSRFPHIEELLFKRETAANYSDNQRGAALPTFGLASEGLKQTKIGYIALKTLRSAALASDNVIWKTFGDIISNWKGPQAGSRASAVEQELDFVSRHRQGLSADNEEKLLGRIRCELASCKLQIVSPGSRKEFTNFASDEDEEWLMSAALHIRRDDTASTIYILPALLSMEYWLNYHNNAPEDVKNAESNCLAIMVAKSIVHESRHMVATLLFGTQYQTPPLIQGNFPPPVVDTNDADVQGEAGDYFEVSRYGTTLSASLVALNSKELSQAEMYLIGVAPHTYTWRRLHRESAVAPVADAVEKGKFLEMGLFFDVMSSDRIRGGDTTFNHEDIIQVTCSDDEYRTYTQNRTLRRSVSQVPHASEERPEWVGKSVSEIPPAEMRRYIIGNHRGVVMGRRGHREM</sequence>
<reference evidence="1" key="1">
    <citation type="submission" date="2020-05" db="EMBL/GenBank/DDBJ databases">
        <title>Mycena genomes resolve the evolution of fungal bioluminescence.</title>
        <authorList>
            <person name="Tsai I.J."/>
        </authorList>
    </citation>
    <scope>NUCLEOTIDE SEQUENCE</scope>
    <source>
        <strain evidence="1">171206Taipei</strain>
    </source>
</reference>
<accession>A0A8H6S5R2</accession>
<name>A0A8H6S5R2_9AGAR</name>
<dbReference type="Proteomes" id="UP000636479">
    <property type="component" value="Unassembled WGS sequence"/>
</dbReference>
<evidence type="ECO:0000313" key="2">
    <source>
        <dbReference type="Proteomes" id="UP000636479"/>
    </source>
</evidence>
<dbReference type="EMBL" id="JACAZF010000011">
    <property type="protein sequence ID" value="KAF7292838.1"/>
    <property type="molecule type" value="Genomic_DNA"/>
</dbReference>
<dbReference type="GeneID" id="59350856"/>
<dbReference type="OrthoDB" id="3066429at2759"/>
<dbReference type="AlphaFoldDB" id="A0A8H6S5R2"/>